<name>A0A8R1I4A2_CAEJA</name>
<protein>
    <submittedName>
        <fullName evidence="1">Uncharacterized protein</fullName>
    </submittedName>
</protein>
<organism evidence="1 2">
    <name type="scientific">Caenorhabditis japonica</name>
    <dbReference type="NCBI Taxonomy" id="281687"/>
    <lineage>
        <taxon>Eukaryota</taxon>
        <taxon>Metazoa</taxon>
        <taxon>Ecdysozoa</taxon>
        <taxon>Nematoda</taxon>
        <taxon>Chromadorea</taxon>
        <taxon>Rhabditida</taxon>
        <taxon>Rhabditina</taxon>
        <taxon>Rhabditomorpha</taxon>
        <taxon>Rhabditoidea</taxon>
        <taxon>Rhabditidae</taxon>
        <taxon>Peloderinae</taxon>
        <taxon>Caenorhabditis</taxon>
    </lineage>
</organism>
<keyword evidence="2" id="KW-1185">Reference proteome</keyword>
<evidence type="ECO:0000313" key="1">
    <source>
        <dbReference type="EnsemblMetazoa" id="CJA21632.1"/>
    </source>
</evidence>
<dbReference type="AlphaFoldDB" id="A0A8R1I4A2"/>
<accession>A0A8R1I4A2</accession>
<dbReference type="Proteomes" id="UP000005237">
    <property type="component" value="Unassembled WGS sequence"/>
</dbReference>
<sequence>MDIEPADVRTKQLKISIQNDKWWIGVLLPQILALPNGSECRQCLVSNLTTGELERVWEDDLMPFSWISHLKPRDKVEIVKNHKKDERLAFADSWRFAKKMSSGARNRRKEENNLVTKMKIAKYEVQ</sequence>
<reference evidence="1" key="2">
    <citation type="submission" date="2022-06" db="UniProtKB">
        <authorList>
            <consortium name="EnsemblMetazoa"/>
        </authorList>
    </citation>
    <scope>IDENTIFICATION</scope>
    <source>
        <strain evidence="1">DF5081</strain>
    </source>
</reference>
<evidence type="ECO:0000313" key="2">
    <source>
        <dbReference type="Proteomes" id="UP000005237"/>
    </source>
</evidence>
<reference evidence="2" key="1">
    <citation type="submission" date="2010-08" db="EMBL/GenBank/DDBJ databases">
        <authorList>
            <consortium name="Caenorhabditis japonica Sequencing Consortium"/>
            <person name="Wilson R.K."/>
        </authorList>
    </citation>
    <scope>NUCLEOTIDE SEQUENCE [LARGE SCALE GENOMIC DNA]</scope>
    <source>
        <strain evidence="2">DF5081</strain>
    </source>
</reference>
<dbReference type="EnsemblMetazoa" id="CJA21632.1">
    <property type="protein sequence ID" value="CJA21632.1"/>
    <property type="gene ID" value="WBGene00177204"/>
</dbReference>
<proteinExistence type="predicted"/>